<evidence type="ECO:0000313" key="1">
    <source>
        <dbReference type="EMBL" id="KAJ7537613.1"/>
    </source>
</evidence>
<evidence type="ECO:0000313" key="2">
    <source>
        <dbReference type="Proteomes" id="UP001162992"/>
    </source>
</evidence>
<reference evidence="2" key="1">
    <citation type="journal article" date="2024" name="Proc. Natl. Acad. Sci. U.S.A.">
        <title>Extraordinary preservation of gene collinearity over three hundred million years revealed in homosporous lycophytes.</title>
        <authorList>
            <person name="Li C."/>
            <person name="Wickell D."/>
            <person name="Kuo L.Y."/>
            <person name="Chen X."/>
            <person name="Nie B."/>
            <person name="Liao X."/>
            <person name="Peng D."/>
            <person name="Ji J."/>
            <person name="Jenkins J."/>
            <person name="Williams M."/>
            <person name="Shu S."/>
            <person name="Plott C."/>
            <person name="Barry K."/>
            <person name="Rajasekar S."/>
            <person name="Grimwood J."/>
            <person name="Han X."/>
            <person name="Sun S."/>
            <person name="Hou Z."/>
            <person name="He W."/>
            <person name="Dai G."/>
            <person name="Sun C."/>
            <person name="Schmutz J."/>
            <person name="Leebens-Mack J.H."/>
            <person name="Li F.W."/>
            <person name="Wang L."/>
        </authorList>
    </citation>
    <scope>NUCLEOTIDE SEQUENCE [LARGE SCALE GENOMIC DNA]</scope>
    <source>
        <strain evidence="2">cv. PW_Plant_1</strain>
    </source>
</reference>
<sequence>MGSGGVELDCLFANQISSFDLSGHSAISLDHFQSALDPQREPTWLLSSNSYSDSMCNVFPQLNFQQQIPDQNLASLQPSFAAPIFSAFNHALNSHADPEYLRFGNELNGLLPIFPATHTFEEKMMFMEQGRSSFTNAVNGASILLSRKHGNISKMAKLTAQEIIEAKALAASKSHSEAERRRRCRINTHLATLRNLLPSTTKTDKASLLAEVIKQVKELKRQAAEMSDVDPVPSDVDELRVEIDPSSTDDGLLLRVSICCDDRPGLLSNLIQVLRSLKLQSVKAEMSTLGGRLKIVILLKNGDGSSAKQDSPSLNSVQEALRTVMDRSSSTGMPPLSFGSKRQKLGSENNDLSA</sequence>
<protein>
    <submittedName>
        <fullName evidence="1">Uncharacterized protein</fullName>
    </submittedName>
</protein>
<accession>A0ACC2C6E2</accession>
<name>A0ACC2C6E2_DIPCM</name>
<proteinExistence type="predicted"/>
<organism evidence="1 2">
    <name type="scientific">Diphasiastrum complanatum</name>
    <name type="common">Issler's clubmoss</name>
    <name type="synonym">Lycopodium complanatum</name>
    <dbReference type="NCBI Taxonomy" id="34168"/>
    <lineage>
        <taxon>Eukaryota</taxon>
        <taxon>Viridiplantae</taxon>
        <taxon>Streptophyta</taxon>
        <taxon>Embryophyta</taxon>
        <taxon>Tracheophyta</taxon>
        <taxon>Lycopodiopsida</taxon>
        <taxon>Lycopodiales</taxon>
        <taxon>Lycopodiaceae</taxon>
        <taxon>Lycopodioideae</taxon>
        <taxon>Diphasiastrum</taxon>
    </lineage>
</organism>
<comment type="caution">
    <text evidence="1">The sequence shown here is derived from an EMBL/GenBank/DDBJ whole genome shotgun (WGS) entry which is preliminary data.</text>
</comment>
<dbReference type="Proteomes" id="UP001162992">
    <property type="component" value="Chromosome 11"/>
</dbReference>
<dbReference type="EMBL" id="CM055102">
    <property type="protein sequence ID" value="KAJ7537613.1"/>
    <property type="molecule type" value="Genomic_DNA"/>
</dbReference>
<gene>
    <name evidence="1" type="ORF">O6H91_11G013800</name>
</gene>
<keyword evidence="2" id="KW-1185">Reference proteome</keyword>